<dbReference type="AlphaFoldDB" id="A0A6A6FFD3"/>
<name>A0A6A6FFD3_9PEZI</name>
<feature type="compositionally biased region" description="Basic and acidic residues" evidence="1">
    <location>
        <begin position="149"/>
        <end position="160"/>
    </location>
</feature>
<evidence type="ECO:0000313" key="4">
    <source>
        <dbReference type="Proteomes" id="UP000799539"/>
    </source>
</evidence>
<evidence type="ECO:0000256" key="1">
    <source>
        <dbReference type="SAM" id="MobiDB-lite"/>
    </source>
</evidence>
<feature type="compositionally biased region" description="Polar residues" evidence="1">
    <location>
        <begin position="430"/>
        <end position="443"/>
    </location>
</feature>
<reference evidence="3" key="1">
    <citation type="journal article" date="2020" name="Stud. Mycol.">
        <title>101 Dothideomycetes genomes: a test case for predicting lifestyles and emergence of pathogens.</title>
        <authorList>
            <person name="Haridas S."/>
            <person name="Albert R."/>
            <person name="Binder M."/>
            <person name="Bloem J."/>
            <person name="Labutti K."/>
            <person name="Salamov A."/>
            <person name="Andreopoulos B."/>
            <person name="Baker S."/>
            <person name="Barry K."/>
            <person name="Bills G."/>
            <person name="Bluhm B."/>
            <person name="Cannon C."/>
            <person name="Castanera R."/>
            <person name="Culley D."/>
            <person name="Daum C."/>
            <person name="Ezra D."/>
            <person name="Gonzalez J."/>
            <person name="Henrissat B."/>
            <person name="Kuo A."/>
            <person name="Liang C."/>
            <person name="Lipzen A."/>
            <person name="Lutzoni F."/>
            <person name="Magnuson J."/>
            <person name="Mondo S."/>
            <person name="Nolan M."/>
            <person name="Ohm R."/>
            <person name="Pangilinan J."/>
            <person name="Park H.-J."/>
            <person name="Ramirez L."/>
            <person name="Alfaro M."/>
            <person name="Sun H."/>
            <person name="Tritt A."/>
            <person name="Yoshinaga Y."/>
            <person name="Zwiers L.-H."/>
            <person name="Turgeon B."/>
            <person name="Goodwin S."/>
            <person name="Spatafora J."/>
            <person name="Crous P."/>
            <person name="Grigoriev I."/>
        </authorList>
    </citation>
    <scope>NUCLEOTIDE SEQUENCE</scope>
    <source>
        <strain evidence="3">SCOH1-5</strain>
    </source>
</reference>
<dbReference type="InterPro" id="IPR025122">
    <property type="entry name" value="DUF4048"/>
</dbReference>
<feature type="region of interest" description="Disordered" evidence="1">
    <location>
        <begin position="330"/>
        <end position="374"/>
    </location>
</feature>
<accession>A0A6A6FFD3</accession>
<dbReference type="OrthoDB" id="4097086at2759"/>
<organism evidence="3 4">
    <name type="scientific">Cercospora zeae-maydis SCOH1-5</name>
    <dbReference type="NCBI Taxonomy" id="717836"/>
    <lineage>
        <taxon>Eukaryota</taxon>
        <taxon>Fungi</taxon>
        <taxon>Dikarya</taxon>
        <taxon>Ascomycota</taxon>
        <taxon>Pezizomycotina</taxon>
        <taxon>Dothideomycetes</taxon>
        <taxon>Dothideomycetidae</taxon>
        <taxon>Mycosphaerellales</taxon>
        <taxon>Mycosphaerellaceae</taxon>
        <taxon>Cercospora</taxon>
    </lineage>
</organism>
<protein>
    <recommendedName>
        <fullName evidence="2">DUF4048 domain-containing protein</fullName>
    </recommendedName>
</protein>
<evidence type="ECO:0000259" key="2">
    <source>
        <dbReference type="Pfam" id="PF13257"/>
    </source>
</evidence>
<feature type="domain" description="DUF4048" evidence="2">
    <location>
        <begin position="215"/>
        <end position="461"/>
    </location>
</feature>
<feature type="compositionally biased region" description="Polar residues" evidence="1">
    <location>
        <begin position="66"/>
        <end position="90"/>
    </location>
</feature>
<gene>
    <name evidence="3" type="ORF">CERZMDRAFT_85044</name>
</gene>
<keyword evidence="4" id="KW-1185">Reference proteome</keyword>
<dbReference type="Proteomes" id="UP000799539">
    <property type="component" value="Unassembled WGS sequence"/>
</dbReference>
<proteinExistence type="predicted"/>
<feature type="compositionally biased region" description="Polar residues" evidence="1">
    <location>
        <begin position="355"/>
        <end position="369"/>
    </location>
</feature>
<evidence type="ECO:0000313" key="3">
    <source>
        <dbReference type="EMBL" id="KAF2212112.1"/>
    </source>
</evidence>
<feature type="region of interest" description="Disordered" evidence="1">
    <location>
        <begin position="390"/>
        <end position="506"/>
    </location>
</feature>
<dbReference type="EMBL" id="ML992674">
    <property type="protein sequence ID" value="KAF2212112.1"/>
    <property type="molecule type" value="Genomic_DNA"/>
</dbReference>
<feature type="region of interest" description="Disordered" evidence="1">
    <location>
        <begin position="1"/>
        <end position="92"/>
    </location>
</feature>
<feature type="region of interest" description="Disordered" evidence="1">
    <location>
        <begin position="149"/>
        <end position="183"/>
    </location>
</feature>
<sequence length="560" mass="60935">MSIERTRGGPTEAQHGDTMTSPTGSLANSNHSPSSSVLGRNSFHSHGRTWSKVSDQSRHQPRANRFSVQFPIQPSGSSTPMPQTPASPSVDSAECAQDVHAALSGSIVPDSSSFLTLIACQERRVLELKEEVQRAEEDLERLKRLWAKHEAQKKREDARRLTKLQPLQTSLPTGDSEEDANGSSLWLQQEMARRKALLSRSNSRGGRTVIPGQRHTRTLSLLSPDRDNVRGSGFPAQPSPPLRRDSLKAPMRQSLDTALATGRPSLVTRTSESSDLVGELDRIADPNIDLTQRASIDQDAILRTSKKVASEFRDGLWTFWEDLKQATVGDEHHAVPPPRRKSSTQTLSAIRKQGSKSSLRPGSRGSSTAGKVPVESGKLLAQVRNQSTSAIPDLADPSFWTQFGVPPPGEPSQPQVKKATISKHARQPSLKKQATAKRSSGVSNDGWDTWDDSPEPSRSSSSVTSDTNTLPSTVSGSPRSAGIGSFEPLEPTKIEPTKRDSIPWPALKKSAGSLRRTASHLMQEWEKSLTPSPGEEFTGQEDYMGAAAEAHVYGVKKRAT</sequence>
<feature type="region of interest" description="Disordered" evidence="1">
    <location>
        <begin position="198"/>
        <end position="247"/>
    </location>
</feature>
<feature type="compositionally biased region" description="Low complexity" evidence="1">
    <location>
        <begin position="456"/>
        <end position="469"/>
    </location>
</feature>
<feature type="compositionally biased region" description="Low complexity" evidence="1">
    <location>
        <begin position="25"/>
        <end position="36"/>
    </location>
</feature>
<feature type="compositionally biased region" description="Basic and acidic residues" evidence="1">
    <location>
        <begin position="490"/>
        <end position="501"/>
    </location>
</feature>
<dbReference type="Pfam" id="PF13257">
    <property type="entry name" value="DUF4048"/>
    <property type="match status" value="1"/>
</dbReference>